<reference evidence="3" key="1">
    <citation type="submission" date="2021-02" db="EMBL/GenBank/DDBJ databases">
        <authorList>
            <person name="Dougan E. K."/>
            <person name="Rhodes N."/>
            <person name="Thang M."/>
            <person name="Chan C."/>
        </authorList>
    </citation>
    <scope>NUCLEOTIDE SEQUENCE</scope>
</reference>
<dbReference type="OrthoDB" id="428236at2759"/>
<dbReference type="Proteomes" id="UP000604046">
    <property type="component" value="Unassembled WGS sequence"/>
</dbReference>
<dbReference type="InterPro" id="IPR003591">
    <property type="entry name" value="Leu-rich_rpt_typical-subtyp"/>
</dbReference>
<dbReference type="PANTHER" id="PTHR48051">
    <property type="match status" value="1"/>
</dbReference>
<organism evidence="3 4">
    <name type="scientific">Symbiodinium natans</name>
    <dbReference type="NCBI Taxonomy" id="878477"/>
    <lineage>
        <taxon>Eukaryota</taxon>
        <taxon>Sar</taxon>
        <taxon>Alveolata</taxon>
        <taxon>Dinophyceae</taxon>
        <taxon>Suessiales</taxon>
        <taxon>Symbiodiniaceae</taxon>
        <taxon>Symbiodinium</taxon>
    </lineage>
</organism>
<dbReference type="SUPFAM" id="SSF52058">
    <property type="entry name" value="L domain-like"/>
    <property type="match status" value="1"/>
</dbReference>
<sequence>MEACANRCSSCNFNLNASKWAQVLVPGCLHGYHLSCALQASEPRRPGVEAPNGNADDSGPRSCATCAELLLSEVDGVRMLYKECSEELHRRDPTDLELFRTVEIKQGRETSPLRELPRSILCLQGLRCLDITGHPLVRVPPEIRLLTSLKRLCFVSTEITELPEELGELQNLQQFVVSCCPLRCLPESLCKLVRLWDFYFDGNQLRELPEQYPPLVNGLKVSGNLLRQIPEAVGGLQDIKCIRAYANKLEALPDSICQLTNVGEMSLQGNRLQHLPQQIGSLQNLQYLSLHDNLLRTLPESILELSELRWLYLYNNHLQDLPRGLTTRLQQLERLLVETNPLSEAAVADLIQSGGSLRVLGLDTEQASRVDPDSLPPWVSVGWMLPWYRLYAKLQPASQLKRRQGVEPVRGHLPATPENDVLVVAFAASQAEPEWLGVLSQVYSGDVSVAEAELQISMDDMGKFSGLFRALHERELQEDGSDEDLERLASTCWLSAPPHSSSRQNGEALQDFDVLTLCDTGAQWYTDVSEREQLEVERRLREIVPRYKRVILLGVSMGGFAALSNSHLAHSVLVFGPQTDLTLSHLRPGFSPEDLVRMSDNLRSRVQQALSQGVHFQYHVGAEDHLAYARRVPLPRSCFVVHPVEGRIARLLERAGILWPLLIRSIAREQRLARGASGRCGSGWNG</sequence>
<dbReference type="SMART" id="SM00364">
    <property type="entry name" value="LRR_BAC"/>
    <property type="match status" value="5"/>
</dbReference>
<keyword evidence="1" id="KW-0433">Leucine-rich repeat</keyword>
<accession>A0A812JT28</accession>
<keyword evidence="2" id="KW-0677">Repeat</keyword>
<proteinExistence type="predicted"/>
<protein>
    <submittedName>
        <fullName evidence="3">ERBIN protein</fullName>
    </submittedName>
</protein>
<dbReference type="InterPro" id="IPR032675">
    <property type="entry name" value="LRR_dom_sf"/>
</dbReference>
<keyword evidence="4" id="KW-1185">Reference proteome</keyword>
<dbReference type="EMBL" id="CAJNDS010000524">
    <property type="protein sequence ID" value="CAE7215109.1"/>
    <property type="molecule type" value="Genomic_DNA"/>
</dbReference>
<dbReference type="SMART" id="SM00369">
    <property type="entry name" value="LRR_TYP"/>
    <property type="match status" value="5"/>
</dbReference>
<gene>
    <name evidence="3" type="primary">ERBIN</name>
    <name evidence="3" type="ORF">SNAT2548_LOCUS7517</name>
</gene>
<dbReference type="GO" id="GO:0005737">
    <property type="term" value="C:cytoplasm"/>
    <property type="evidence" value="ECO:0007669"/>
    <property type="project" value="TreeGrafter"/>
</dbReference>
<evidence type="ECO:0000313" key="3">
    <source>
        <dbReference type="EMBL" id="CAE7215109.1"/>
    </source>
</evidence>
<dbReference type="PANTHER" id="PTHR48051:SF54">
    <property type="entry name" value="LEUCINE-RICH REPEAT-CONTAINING PROTEIN"/>
    <property type="match status" value="1"/>
</dbReference>
<dbReference type="PROSITE" id="PS51450">
    <property type="entry name" value="LRR"/>
    <property type="match status" value="1"/>
</dbReference>
<dbReference type="InterPro" id="IPR001611">
    <property type="entry name" value="Leu-rich_rpt"/>
</dbReference>
<dbReference type="Pfam" id="PF13855">
    <property type="entry name" value="LRR_8"/>
    <property type="match status" value="1"/>
</dbReference>
<dbReference type="InterPro" id="IPR050216">
    <property type="entry name" value="LRR_domain-containing"/>
</dbReference>
<dbReference type="Gene3D" id="3.80.10.10">
    <property type="entry name" value="Ribonuclease Inhibitor"/>
    <property type="match status" value="1"/>
</dbReference>
<evidence type="ECO:0000256" key="1">
    <source>
        <dbReference type="ARBA" id="ARBA00022614"/>
    </source>
</evidence>
<comment type="caution">
    <text evidence="3">The sequence shown here is derived from an EMBL/GenBank/DDBJ whole genome shotgun (WGS) entry which is preliminary data.</text>
</comment>
<evidence type="ECO:0000256" key="2">
    <source>
        <dbReference type="ARBA" id="ARBA00022737"/>
    </source>
</evidence>
<evidence type="ECO:0000313" key="4">
    <source>
        <dbReference type="Proteomes" id="UP000604046"/>
    </source>
</evidence>
<name>A0A812JT28_9DINO</name>
<dbReference type="AlphaFoldDB" id="A0A812JT28"/>